<evidence type="ECO:0000313" key="9">
    <source>
        <dbReference type="EMBL" id="KAE9306406.1"/>
    </source>
</evidence>
<evidence type="ECO:0000313" key="1">
    <source>
        <dbReference type="EMBL" id="KAE8936075.1"/>
    </source>
</evidence>
<dbReference type="Proteomes" id="UP000460718">
    <property type="component" value="Unassembled WGS sequence"/>
</dbReference>
<dbReference type="Proteomes" id="UP000440367">
    <property type="component" value="Unassembled WGS sequence"/>
</dbReference>
<evidence type="ECO:0000313" key="6">
    <source>
        <dbReference type="EMBL" id="KAE9209169.1"/>
    </source>
</evidence>
<evidence type="ECO:0000313" key="13">
    <source>
        <dbReference type="Proteomes" id="UP000437068"/>
    </source>
</evidence>
<evidence type="ECO:0000313" key="16">
    <source>
        <dbReference type="Proteomes" id="UP000441208"/>
    </source>
</evidence>
<comment type="caution">
    <text evidence="5">The sequence shown here is derived from an EMBL/GenBank/DDBJ whole genome shotgun (WGS) entry which is preliminary data.</text>
</comment>
<evidence type="ECO:0000313" key="3">
    <source>
        <dbReference type="EMBL" id="KAE9107073.1"/>
    </source>
</evidence>
<dbReference type="Proteomes" id="UP000429523">
    <property type="component" value="Unassembled WGS sequence"/>
</dbReference>
<evidence type="ECO:0000313" key="4">
    <source>
        <dbReference type="EMBL" id="KAE9107407.1"/>
    </source>
</evidence>
<dbReference type="Proteomes" id="UP000476176">
    <property type="component" value="Unassembled WGS sequence"/>
</dbReference>
<dbReference type="Proteomes" id="UP000486351">
    <property type="component" value="Unassembled WGS sequence"/>
</dbReference>
<dbReference type="EMBL" id="QXGE01000664">
    <property type="protein sequence ID" value="KAE9306406.1"/>
    <property type="molecule type" value="Genomic_DNA"/>
</dbReference>
<gene>
    <name evidence="9" type="ORF">PF001_g12135</name>
    <name evidence="8" type="ORF">PF002_g14242</name>
    <name evidence="7" type="ORF">PF004_g11975</name>
    <name evidence="6" type="ORF">PF005_g11928</name>
    <name evidence="5" type="ORF">PF006_g11929</name>
    <name evidence="4" type="ORF">PF007_g13056</name>
    <name evidence="10" type="ORF">PF008_g12165</name>
    <name evidence="1" type="ORF">PF009_g13995</name>
    <name evidence="3" type="ORF">PF010_g12402</name>
    <name evidence="2" type="ORF">PF011_g11759</name>
</gene>
<evidence type="ECO:0000313" key="19">
    <source>
        <dbReference type="Proteomes" id="UP000486351"/>
    </source>
</evidence>
<dbReference type="AlphaFoldDB" id="A0A6A3U7Q9"/>
<evidence type="ECO:0000313" key="14">
    <source>
        <dbReference type="Proteomes" id="UP000440367"/>
    </source>
</evidence>
<evidence type="ECO:0000313" key="2">
    <source>
        <dbReference type="EMBL" id="KAE9006083.1"/>
    </source>
</evidence>
<evidence type="ECO:0000313" key="8">
    <source>
        <dbReference type="EMBL" id="KAE9225985.1"/>
    </source>
</evidence>
<dbReference type="EMBL" id="QXGA01000652">
    <property type="protein sequence ID" value="KAE9143013.1"/>
    <property type="molecule type" value="Genomic_DNA"/>
</dbReference>
<evidence type="ECO:0000313" key="5">
    <source>
        <dbReference type="EMBL" id="KAE9143013.1"/>
    </source>
</evidence>
<sequence>MFSPSAFNELCSKCPHIYSLGEPIANSSHTMVLEKPAESALSILDSLHEFQPFCEQTHVDVANASRL</sequence>
<name>A0A6A3U7Q9_9STRA</name>
<evidence type="ECO:0000313" key="10">
    <source>
        <dbReference type="EMBL" id="KAE9338216.1"/>
    </source>
</evidence>
<dbReference type="EMBL" id="QXGF01000751">
    <property type="protein sequence ID" value="KAE8936075.1"/>
    <property type="molecule type" value="Genomic_DNA"/>
</dbReference>
<reference evidence="11 12" key="1">
    <citation type="submission" date="2018-08" db="EMBL/GenBank/DDBJ databases">
        <title>Genomic investigation of the strawberry pathogen Phytophthora fragariae indicates pathogenicity is determined by transcriptional variation in three key races.</title>
        <authorList>
            <person name="Adams T.M."/>
            <person name="Armitage A.D."/>
            <person name="Sobczyk M.K."/>
            <person name="Bates H.J."/>
            <person name="Dunwell J.M."/>
            <person name="Nellist C.F."/>
            <person name="Harrison R.J."/>
        </authorList>
    </citation>
    <scope>NUCLEOTIDE SEQUENCE [LARGE SCALE GENOMIC DNA]</scope>
    <source>
        <strain evidence="9 13">A4</strain>
        <strain evidence="8 14">BC-1</strain>
        <strain evidence="7 18">BC-23</strain>
        <strain evidence="6 12">NOV-27</strain>
        <strain evidence="5 15">NOV-5</strain>
        <strain evidence="4 16">NOV-71</strain>
        <strain evidence="10 19">NOV-77</strain>
        <strain evidence="1 11">NOV-9</strain>
        <strain evidence="3 20">ONT-3</strain>
        <strain evidence="2 17">SCRP245</strain>
    </source>
</reference>
<dbReference type="EMBL" id="QXFX01000690">
    <property type="protein sequence ID" value="KAE9107073.1"/>
    <property type="molecule type" value="Genomic_DNA"/>
</dbReference>
<dbReference type="EMBL" id="QXFY01000675">
    <property type="protein sequence ID" value="KAE9338216.1"/>
    <property type="molecule type" value="Genomic_DNA"/>
</dbReference>
<evidence type="ECO:0000313" key="17">
    <source>
        <dbReference type="Proteomes" id="UP000460718"/>
    </source>
</evidence>
<dbReference type="EMBL" id="QXGD01000752">
    <property type="protein sequence ID" value="KAE9225985.1"/>
    <property type="molecule type" value="Genomic_DNA"/>
</dbReference>
<organism evidence="5 15">
    <name type="scientific">Phytophthora fragariae</name>
    <dbReference type="NCBI Taxonomy" id="53985"/>
    <lineage>
        <taxon>Eukaryota</taxon>
        <taxon>Sar</taxon>
        <taxon>Stramenopiles</taxon>
        <taxon>Oomycota</taxon>
        <taxon>Peronosporomycetes</taxon>
        <taxon>Peronosporales</taxon>
        <taxon>Peronosporaceae</taxon>
        <taxon>Phytophthora</taxon>
    </lineage>
</organism>
<dbReference type="EMBL" id="QXGC01000670">
    <property type="protein sequence ID" value="KAE9225290.1"/>
    <property type="molecule type" value="Genomic_DNA"/>
</dbReference>
<dbReference type="Proteomes" id="UP000488956">
    <property type="component" value="Unassembled WGS sequence"/>
</dbReference>
<dbReference type="EMBL" id="QXFW01000660">
    <property type="protein sequence ID" value="KAE9006083.1"/>
    <property type="molecule type" value="Genomic_DNA"/>
</dbReference>
<keyword evidence="12" id="KW-1185">Reference proteome</keyword>
<evidence type="ECO:0000313" key="18">
    <source>
        <dbReference type="Proteomes" id="UP000476176"/>
    </source>
</evidence>
<evidence type="ECO:0000313" key="12">
    <source>
        <dbReference type="Proteomes" id="UP000433483"/>
    </source>
</evidence>
<proteinExistence type="predicted"/>
<evidence type="ECO:0000313" key="20">
    <source>
        <dbReference type="Proteomes" id="UP000488956"/>
    </source>
</evidence>
<evidence type="ECO:0000313" key="7">
    <source>
        <dbReference type="EMBL" id="KAE9225290.1"/>
    </source>
</evidence>
<dbReference type="EMBL" id="QXFZ01000706">
    <property type="protein sequence ID" value="KAE9107407.1"/>
    <property type="molecule type" value="Genomic_DNA"/>
</dbReference>
<dbReference type="Proteomes" id="UP000433483">
    <property type="component" value="Unassembled WGS sequence"/>
</dbReference>
<dbReference type="Proteomes" id="UP000441208">
    <property type="component" value="Unassembled WGS sequence"/>
</dbReference>
<dbReference type="OrthoDB" id="10269562at2759"/>
<protein>
    <submittedName>
        <fullName evidence="5">Uncharacterized protein</fullName>
    </submittedName>
</protein>
<evidence type="ECO:0000313" key="11">
    <source>
        <dbReference type="Proteomes" id="UP000429523"/>
    </source>
</evidence>
<evidence type="ECO:0000313" key="15">
    <source>
        <dbReference type="Proteomes" id="UP000440732"/>
    </source>
</evidence>
<dbReference type="Proteomes" id="UP000437068">
    <property type="component" value="Unassembled WGS sequence"/>
</dbReference>
<dbReference type="Proteomes" id="UP000440732">
    <property type="component" value="Unassembled WGS sequence"/>
</dbReference>
<accession>A0A6A3U7Q9</accession>
<dbReference type="EMBL" id="QXGB01000611">
    <property type="protein sequence ID" value="KAE9209169.1"/>
    <property type="molecule type" value="Genomic_DNA"/>
</dbReference>